<proteinExistence type="predicted"/>
<name>A0A4Y2NGS9_ARAVE</name>
<comment type="caution">
    <text evidence="1">The sequence shown here is derived from an EMBL/GenBank/DDBJ whole genome shotgun (WGS) entry which is preliminary data.</text>
</comment>
<reference evidence="1 2" key="1">
    <citation type="journal article" date="2019" name="Sci. Rep.">
        <title>Orb-weaving spider Araneus ventricosus genome elucidates the spidroin gene catalogue.</title>
        <authorList>
            <person name="Kono N."/>
            <person name="Nakamura H."/>
            <person name="Ohtoshi R."/>
            <person name="Moran D.A.P."/>
            <person name="Shinohara A."/>
            <person name="Yoshida Y."/>
            <person name="Fujiwara M."/>
            <person name="Mori M."/>
            <person name="Tomita M."/>
            <person name="Arakawa K."/>
        </authorList>
    </citation>
    <scope>NUCLEOTIDE SEQUENCE [LARGE SCALE GENOMIC DNA]</scope>
</reference>
<evidence type="ECO:0000313" key="2">
    <source>
        <dbReference type="Proteomes" id="UP000499080"/>
    </source>
</evidence>
<dbReference type="InterPro" id="IPR036397">
    <property type="entry name" value="RNaseH_sf"/>
</dbReference>
<keyword evidence="2" id="KW-1185">Reference proteome</keyword>
<dbReference type="Gene3D" id="3.30.420.10">
    <property type="entry name" value="Ribonuclease H-like superfamily/Ribonuclease H"/>
    <property type="match status" value="1"/>
</dbReference>
<dbReference type="Proteomes" id="UP000499080">
    <property type="component" value="Unassembled WGS sequence"/>
</dbReference>
<sequence>MGESRFSVEPKNMRFIIWRERDTRNNPAFVHESARFGGVMAWAGVSINDRTDLYIIRNGTLTAQWYRDDIFRTIVVLYAAAILNESLLMDDNARPYRARQMENFFFDEGNLRME</sequence>
<evidence type="ECO:0000313" key="1">
    <source>
        <dbReference type="EMBL" id="GBN37879.1"/>
    </source>
</evidence>
<gene>
    <name evidence="1" type="ORF">AVEN_66885_1</name>
</gene>
<dbReference type="OrthoDB" id="4843387at2759"/>
<accession>A0A4Y2NGS9</accession>
<dbReference type="AlphaFoldDB" id="A0A4Y2NGS9"/>
<organism evidence="1 2">
    <name type="scientific">Araneus ventricosus</name>
    <name type="common">Orbweaver spider</name>
    <name type="synonym">Epeira ventricosa</name>
    <dbReference type="NCBI Taxonomy" id="182803"/>
    <lineage>
        <taxon>Eukaryota</taxon>
        <taxon>Metazoa</taxon>
        <taxon>Ecdysozoa</taxon>
        <taxon>Arthropoda</taxon>
        <taxon>Chelicerata</taxon>
        <taxon>Arachnida</taxon>
        <taxon>Araneae</taxon>
        <taxon>Araneomorphae</taxon>
        <taxon>Entelegynae</taxon>
        <taxon>Araneoidea</taxon>
        <taxon>Araneidae</taxon>
        <taxon>Araneus</taxon>
    </lineage>
</organism>
<evidence type="ECO:0008006" key="3">
    <source>
        <dbReference type="Google" id="ProtNLM"/>
    </source>
</evidence>
<dbReference type="EMBL" id="BGPR01009082">
    <property type="protein sequence ID" value="GBN37879.1"/>
    <property type="molecule type" value="Genomic_DNA"/>
</dbReference>
<dbReference type="GO" id="GO:0003676">
    <property type="term" value="F:nucleic acid binding"/>
    <property type="evidence" value="ECO:0007669"/>
    <property type="project" value="InterPro"/>
</dbReference>
<protein>
    <recommendedName>
        <fullName evidence="3">PiggyBac transposable element-derived protein domain-containing protein</fullName>
    </recommendedName>
</protein>